<dbReference type="SUPFAM" id="SSF52047">
    <property type="entry name" value="RNI-like"/>
    <property type="match status" value="1"/>
</dbReference>
<evidence type="ECO:0000313" key="1">
    <source>
        <dbReference type="EMBL" id="KAJ7218423.1"/>
    </source>
</evidence>
<proteinExistence type="predicted"/>
<dbReference type="EMBL" id="JARJCW010000012">
    <property type="protein sequence ID" value="KAJ7218423.1"/>
    <property type="molecule type" value="Genomic_DNA"/>
</dbReference>
<comment type="caution">
    <text evidence="1">The sequence shown here is derived from an EMBL/GenBank/DDBJ whole genome shotgun (WGS) entry which is preliminary data.</text>
</comment>
<accession>A0AAD6VSL6</accession>
<evidence type="ECO:0008006" key="3">
    <source>
        <dbReference type="Google" id="ProtNLM"/>
    </source>
</evidence>
<reference evidence="1" key="1">
    <citation type="submission" date="2023-03" db="EMBL/GenBank/DDBJ databases">
        <title>Massive genome expansion in bonnet fungi (Mycena s.s.) driven by repeated elements and novel gene families across ecological guilds.</title>
        <authorList>
            <consortium name="Lawrence Berkeley National Laboratory"/>
            <person name="Harder C.B."/>
            <person name="Miyauchi S."/>
            <person name="Viragh M."/>
            <person name="Kuo A."/>
            <person name="Thoen E."/>
            <person name="Andreopoulos B."/>
            <person name="Lu D."/>
            <person name="Skrede I."/>
            <person name="Drula E."/>
            <person name="Henrissat B."/>
            <person name="Morin E."/>
            <person name="Kohler A."/>
            <person name="Barry K."/>
            <person name="LaButti K."/>
            <person name="Morin E."/>
            <person name="Salamov A."/>
            <person name="Lipzen A."/>
            <person name="Mereny Z."/>
            <person name="Hegedus B."/>
            <person name="Baldrian P."/>
            <person name="Stursova M."/>
            <person name="Weitz H."/>
            <person name="Taylor A."/>
            <person name="Grigoriev I.V."/>
            <person name="Nagy L.G."/>
            <person name="Martin F."/>
            <person name="Kauserud H."/>
        </authorList>
    </citation>
    <scope>NUCLEOTIDE SEQUENCE</scope>
    <source>
        <strain evidence="1">9144</strain>
    </source>
</reference>
<name>A0AAD6VSL6_9AGAR</name>
<protein>
    <recommendedName>
        <fullName evidence="3">F-box domain-containing protein</fullName>
    </recommendedName>
</protein>
<organism evidence="1 2">
    <name type="scientific">Mycena pura</name>
    <dbReference type="NCBI Taxonomy" id="153505"/>
    <lineage>
        <taxon>Eukaryota</taxon>
        <taxon>Fungi</taxon>
        <taxon>Dikarya</taxon>
        <taxon>Basidiomycota</taxon>
        <taxon>Agaricomycotina</taxon>
        <taxon>Agaricomycetes</taxon>
        <taxon>Agaricomycetidae</taxon>
        <taxon>Agaricales</taxon>
        <taxon>Marasmiineae</taxon>
        <taxon>Mycenaceae</taxon>
        <taxon>Mycena</taxon>
    </lineage>
</organism>
<evidence type="ECO:0000313" key="2">
    <source>
        <dbReference type="Proteomes" id="UP001219525"/>
    </source>
</evidence>
<dbReference type="Proteomes" id="UP001219525">
    <property type="component" value="Unassembled WGS sequence"/>
</dbReference>
<keyword evidence="2" id="KW-1185">Reference proteome</keyword>
<gene>
    <name evidence="1" type="ORF">GGX14DRAFT_436983</name>
</gene>
<sequence>MSPQPPEFEEPDVPPIARLPLEVLSDIFLLTLPAVAPSTIWPPVVGPRWTSPWSLDQVCSQWRVLALSLSALWTCFIIRPGMTAIELHLLAIQLERSRQAPLHLLFKCSEIPWRSQGRAYTVFLQTLVRECHRWRTIWLEMDSVYTPIGAFKNLGPLTLLTELRLSGEYTRFIPSLDVFDHAPNLRRVILGRKSVPHIRLPWRQITTYKATFLHATATTHLANLSGAVATLVECDIDIEENNISAATLTLPRLRRLVVREQLLDGLSAPALRELYVASSSSAHSITGFIVRSTCALTRLTLVQCAAPAAEIVKVLRHTPALAVLKIQFCGSPGTPNEVLVALAGVGAGAGLAPALAALSWADFTDSTNRAAFADMVTARWRATRRLHFVAVYTCQLRMKASGLRLRALMSEGVDVVILRGEKGQTAIERWREY</sequence>
<dbReference type="AlphaFoldDB" id="A0AAD6VSL6"/>